<reference evidence="6" key="1">
    <citation type="submission" date="2021-01" db="EMBL/GenBank/DDBJ databases">
        <title>Phytophthora aleatoria, a newly-described species from Pinus radiata is distinct from Phytophthora cactorum isolates based on comparative genomics.</title>
        <authorList>
            <person name="Mcdougal R."/>
            <person name="Panda P."/>
            <person name="Williams N."/>
            <person name="Studholme D.J."/>
        </authorList>
    </citation>
    <scope>NUCLEOTIDE SEQUENCE</scope>
    <source>
        <strain evidence="6">NZFS 4037</strain>
    </source>
</reference>
<feature type="region of interest" description="Disordered" evidence="2">
    <location>
        <begin position="584"/>
        <end position="613"/>
    </location>
</feature>
<protein>
    <recommendedName>
        <fullName evidence="5">EGF-like domain-containing protein</fullName>
    </recommendedName>
</protein>
<sequence length="693" mass="68686">MQVLGVSSLVFLTLQRSVEAVQNAITCTTTADCAWGETCVAGDADTSVQACVPPTVCGGSSMGNCPSDDTGKLACLWRPFNDCSEGCAILNGNKGIYKCVSITRCDAYYGGSSCSDGCSVNGVRCNGQGSCNMMSSSADGTPVFGCTCNNGYSGEKCETAPGSTEAPKTNSSSTDDEDSFWGALDDGSSDDASTDGSDDDNTDDSSTDPSNDSSTDTSEDASDSATDDSTTDDSSTDADQSSTDASDESASDNADNESASNSSSVSSSGAVANSEFVSSTTRSGIRPGVLILVLVMTAFFLVGTVLLVAYSRRRKQQEEEEYANALASTQGVGAVGARDLAAGHTGHPMRLLVALLVLVLSPSPIMAMRMAVNCTSTDDCADGETCVAGDSVTSIQACVAGAVCGGSTSGNCPSDATSGQLSCIQRDGIYKCLSIDRCDEYFGGSSCSDGCSVNGVQCNGQGSCNLVSTSSDGAPSFSCSCNEGFSGDKCESGSSTSSGSTTSSSSSKPSSSSSSTDSSSSKASSTSTSSSQASSSSTSSSKASSSSSTSASSSSSVSGSSSASSSVSGSSSFSSSVNGSLSSSSSSSISSGSSEAANNNVNPASANSGSVASEADSGGTSSAVFIIIGVLAACIIVGALMFAMYSRKKKREQDAEAGGFGEATAFGATAAAGESELGGGTGADTPKSSIVTM</sequence>
<keyword evidence="4" id="KW-0732">Signal</keyword>
<feature type="compositionally biased region" description="Acidic residues" evidence="2">
    <location>
        <begin position="217"/>
        <end position="236"/>
    </location>
</feature>
<keyword evidence="7" id="KW-1185">Reference proteome</keyword>
<evidence type="ECO:0000256" key="1">
    <source>
        <dbReference type="PROSITE-ProRule" id="PRU00076"/>
    </source>
</evidence>
<evidence type="ECO:0000259" key="5">
    <source>
        <dbReference type="PROSITE" id="PS50026"/>
    </source>
</evidence>
<dbReference type="GO" id="GO:0006406">
    <property type="term" value="P:mRNA export from nucleus"/>
    <property type="evidence" value="ECO:0007669"/>
    <property type="project" value="TreeGrafter"/>
</dbReference>
<organism evidence="6 7">
    <name type="scientific">Phytophthora aleatoria</name>
    <dbReference type="NCBI Taxonomy" id="2496075"/>
    <lineage>
        <taxon>Eukaryota</taxon>
        <taxon>Sar</taxon>
        <taxon>Stramenopiles</taxon>
        <taxon>Oomycota</taxon>
        <taxon>Peronosporomycetes</taxon>
        <taxon>Peronosporales</taxon>
        <taxon>Peronosporaceae</taxon>
        <taxon>Phytophthora</taxon>
    </lineage>
</organism>
<dbReference type="PROSITE" id="PS00022">
    <property type="entry name" value="EGF_1"/>
    <property type="match status" value="2"/>
</dbReference>
<evidence type="ECO:0000256" key="2">
    <source>
        <dbReference type="SAM" id="MobiDB-lite"/>
    </source>
</evidence>
<comment type="caution">
    <text evidence="6">The sequence shown here is derived from an EMBL/GenBank/DDBJ whole genome shotgun (WGS) entry which is preliminary data.</text>
</comment>
<dbReference type="GO" id="GO:0005643">
    <property type="term" value="C:nuclear pore"/>
    <property type="evidence" value="ECO:0007669"/>
    <property type="project" value="TreeGrafter"/>
</dbReference>
<dbReference type="PROSITE" id="PS01186">
    <property type="entry name" value="EGF_2"/>
    <property type="match status" value="2"/>
</dbReference>
<comment type="caution">
    <text evidence="1">Lacks conserved residue(s) required for the propagation of feature annotation.</text>
</comment>
<feature type="disulfide bond" evidence="1">
    <location>
        <begin position="148"/>
        <end position="157"/>
    </location>
</feature>
<keyword evidence="3" id="KW-0812">Transmembrane</keyword>
<keyword evidence="1" id="KW-1015">Disulfide bond</keyword>
<evidence type="ECO:0000256" key="3">
    <source>
        <dbReference type="SAM" id="Phobius"/>
    </source>
</evidence>
<dbReference type="SMART" id="SM00181">
    <property type="entry name" value="EGF"/>
    <property type="match status" value="2"/>
</dbReference>
<dbReference type="Proteomes" id="UP000709295">
    <property type="component" value="Unassembled WGS sequence"/>
</dbReference>
<feature type="disulfide bond" evidence="1">
    <location>
        <begin position="481"/>
        <end position="490"/>
    </location>
</feature>
<proteinExistence type="predicted"/>
<feature type="domain" description="EGF-like" evidence="5">
    <location>
        <begin position="115"/>
        <end position="158"/>
    </location>
</feature>
<feature type="domain" description="EGF-like" evidence="5">
    <location>
        <begin position="454"/>
        <end position="491"/>
    </location>
</feature>
<feature type="signal peptide" evidence="4">
    <location>
        <begin position="1"/>
        <end position="20"/>
    </location>
</feature>
<keyword evidence="1" id="KW-0245">EGF-like domain</keyword>
<feature type="chain" id="PRO_5035261330" description="EGF-like domain-containing protein" evidence="4">
    <location>
        <begin position="21"/>
        <end position="693"/>
    </location>
</feature>
<name>A0A8J5ISV3_9STRA</name>
<feature type="transmembrane region" description="Helical" evidence="3">
    <location>
        <begin position="623"/>
        <end position="645"/>
    </location>
</feature>
<feature type="region of interest" description="Disordered" evidence="2">
    <location>
        <begin position="157"/>
        <end position="271"/>
    </location>
</feature>
<keyword evidence="3" id="KW-0472">Membrane</keyword>
<evidence type="ECO:0000256" key="4">
    <source>
        <dbReference type="SAM" id="SignalP"/>
    </source>
</evidence>
<keyword evidence="3" id="KW-1133">Transmembrane helix</keyword>
<feature type="transmembrane region" description="Helical" evidence="3">
    <location>
        <begin position="351"/>
        <end position="372"/>
    </location>
</feature>
<dbReference type="PANTHER" id="PTHR18898:SF2">
    <property type="entry name" value="NUCLEOPROTEIN TPR"/>
    <property type="match status" value="1"/>
</dbReference>
<feature type="compositionally biased region" description="Low complexity" evidence="2">
    <location>
        <begin position="251"/>
        <end position="271"/>
    </location>
</feature>
<feature type="transmembrane region" description="Helical" evidence="3">
    <location>
        <begin position="288"/>
        <end position="310"/>
    </location>
</feature>
<gene>
    <name evidence="6" type="ORF">JG688_00011771</name>
</gene>
<dbReference type="AlphaFoldDB" id="A0A8J5ISV3"/>
<dbReference type="PROSITE" id="PS50026">
    <property type="entry name" value="EGF_3"/>
    <property type="match status" value="2"/>
</dbReference>
<dbReference type="PANTHER" id="PTHR18898">
    <property type="entry name" value="NUCLEOPROTEIN TPR-RELATED"/>
    <property type="match status" value="1"/>
</dbReference>
<accession>A0A8J5ISV3</accession>
<evidence type="ECO:0000313" key="7">
    <source>
        <dbReference type="Proteomes" id="UP000709295"/>
    </source>
</evidence>
<feature type="region of interest" description="Disordered" evidence="2">
    <location>
        <begin position="672"/>
        <end position="693"/>
    </location>
</feature>
<dbReference type="EMBL" id="JAENGY010000853">
    <property type="protein sequence ID" value="KAG6955703.1"/>
    <property type="molecule type" value="Genomic_DNA"/>
</dbReference>
<evidence type="ECO:0000313" key="6">
    <source>
        <dbReference type="EMBL" id="KAG6955703.1"/>
    </source>
</evidence>
<feature type="compositionally biased region" description="Acidic residues" evidence="2">
    <location>
        <begin position="187"/>
        <end position="206"/>
    </location>
</feature>
<dbReference type="GO" id="GO:0017056">
    <property type="term" value="F:structural constituent of nuclear pore"/>
    <property type="evidence" value="ECO:0007669"/>
    <property type="project" value="TreeGrafter"/>
</dbReference>
<dbReference type="InterPro" id="IPR000742">
    <property type="entry name" value="EGF"/>
</dbReference>
<feature type="compositionally biased region" description="Low complexity" evidence="2">
    <location>
        <begin position="207"/>
        <end position="216"/>
    </location>
</feature>
<feature type="region of interest" description="Disordered" evidence="2">
    <location>
        <begin position="494"/>
        <end position="571"/>
    </location>
</feature>